<protein>
    <submittedName>
        <fullName evidence="2">Uncharacterized protein</fullName>
    </submittedName>
</protein>
<reference evidence="2" key="1">
    <citation type="submission" date="2019-08" db="EMBL/GenBank/DDBJ databases">
        <authorList>
            <person name="Kucharzyk K."/>
            <person name="Murdoch R.W."/>
            <person name="Higgins S."/>
            <person name="Loffler F."/>
        </authorList>
    </citation>
    <scope>NUCLEOTIDE SEQUENCE</scope>
</reference>
<gene>
    <name evidence="2" type="ORF">SDC9_102340</name>
</gene>
<keyword evidence="1" id="KW-1133">Transmembrane helix</keyword>
<sequence>MDIIGHNTVRIHSVNAFKIFKIYTAIILIVIAEGMCFIRRNSEFSRTPVYLHHTLNIYSVNLGIVSNEIKRLFPEVLDALVIRVSTFPVARKLFRSGHTMAEAAGMMLDNLDPVFMKRAYQLSESIINNIPIRIIIKSEMYFVP</sequence>
<dbReference type="EMBL" id="VSSQ01015321">
    <property type="protein sequence ID" value="MPM55543.1"/>
    <property type="molecule type" value="Genomic_DNA"/>
</dbReference>
<keyword evidence="1" id="KW-0812">Transmembrane</keyword>
<feature type="transmembrane region" description="Helical" evidence="1">
    <location>
        <begin position="20"/>
        <end position="38"/>
    </location>
</feature>
<evidence type="ECO:0000256" key="1">
    <source>
        <dbReference type="SAM" id="Phobius"/>
    </source>
</evidence>
<name>A0A645AXA7_9ZZZZ</name>
<proteinExistence type="predicted"/>
<evidence type="ECO:0000313" key="2">
    <source>
        <dbReference type="EMBL" id="MPM55543.1"/>
    </source>
</evidence>
<organism evidence="2">
    <name type="scientific">bioreactor metagenome</name>
    <dbReference type="NCBI Taxonomy" id="1076179"/>
    <lineage>
        <taxon>unclassified sequences</taxon>
        <taxon>metagenomes</taxon>
        <taxon>ecological metagenomes</taxon>
    </lineage>
</organism>
<dbReference type="AlphaFoldDB" id="A0A645AXA7"/>
<comment type="caution">
    <text evidence="2">The sequence shown here is derived from an EMBL/GenBank/DDBJ whole genome shotgun (WGS) entry which is preliminary data.</text>
</comment>
<accession>A0A645AXA7</accession>
<keyword evidence="1" id="KW-0472">Membrane</keyword>